<keyword evidence="5" id="KW-1185">Reference proteome</keyword>
<organism evidence="4 5">
    <name type="scientific">Tenebrio molitor</name>
    <name type="common">Yellow mealworm beetle</name>
    <dbReference type="NCBI Taxonomy" id="7067"/>
    <lineage>
        <taxon>Eukaryota</taxon>
        <taxon>Metazoa</taxon>
        <taxon>Ecdysozoa</taxon>
        <taxon>Arthropoda</taxon>
        <taxon>Hexapoda</taxon>
        <taxon>Insecta</taxon>
        <taxon>Pterygota</taxon>
        <taxon>Neoptera</taxon>
        <taxon>Endopterygota</taxon>
        <taxon>Coleoptera</taxon>
        <taxon>Polyphaga</taxon>
        <taxon>Cucujiformia</taxon>
        <taxon>Tenebrionidae</taxon>
        <taxon>Tenebrio</taxon>
    </lineage>
</organism>
<dbReference type="Proteomes" id="UP000719412">
    <property type="component" value="Unassembled WGS sequence"/>
</dbReference>
<dbReference type="EMBL" id="JABDTM020014193">
    <property type="protein sequence ID" value="KAH0819586.1"/>
    <property type="molecule type" value="Genomic_DNA"/>
</dbReference>
<keyword evidence="1" id="KW-0862">Zinc</keyword>
<sequence>MPDLTKSIGYYNGEAEVEDEEFKLETTRSHLVGAAKDWYVAHREDIRTWADFVAKFSKTFGVSASLTDCWRTTEKRQQKNGESVSAYFHEKYKLCKKLNLSFSKTKEQIIAGLANRNIVQGLFAKFHVDSDDMLHDIIDFERLCNAGNRDKRDRERERGVQNRSENLGKLKQEAKPSSSSQLQSATACFRCKEVGHFANSCPTRRQITCFTCGQPGHKSTDCPQKRQPPVVQHVDSTNDTTDTNLKYYKDAVVNGEVVRSYLDLGIGYGGAVTTTLGTTNVHLETDGVDDDVNFHVVPRDTQKIPLLVGHPFTEQPHIKIVKTKDEVGVNKDTTATVNSTPDKVVLWAKDASVIPKNFLGHMVVRTNKVNTDLCVEGGVREIGGRDPRCVLKTDEIREAVLPVLNTSGKDVTVKDDSKMARGETCVQGTLRREVNTVPVIASEVNTEVIEEEATPVIEIINECYDLVPRNMKPIGFANLTEMDIKLTDDKSVFYRSYGMSFNEHQQVKDNVQELIAVVIVEPSESPFASPTLLVKKKTVDVRLCVDCRVLNRKIEKQHYPLPRIGDQLDDRLDGQRFYASLDVNSEYYQVPMLADAKTMVVGFIMKTLSFDGWYRLKFLINYDKRRRRLDSTKGGIGDVPVVVDDSDIDQIEDRMMLSLEEGQWRNKVFGLIKQFVLWIVFKIEKKTWLHCHHQKNYQAHRRKRQKQDETEKAAKSFAKFLKVKLPESSELVLHATEEDPFNKCSLNEVLGDKEQHTQEDLAIPGTSSAVKNITEENIPDIPSPLLLQAVRDALLNLYDETYDSVAASEALSLIRYMEQFEFIVTMVAWYDILFQVNIVSKAMQSETMDLPNASQLLKNCSEFVKQYRTYSSALITAKEIATQSGMDPIFTAVRSRRKKTLFQYEAVDETPADPEELFKINVFYPMIDTIENALVTRFGQLSKFNDTWSFLYNIRKTPEKSKLEKACADLQMVGRIFSRMCRQFSESC</sequence>
<accession>A0A8J6HQ72</accession>
<dbReference type="Pfam" id="PF00098">
    <property type="entry name" value="zf-CCHC"/>
    <property type="match status" value="2"/>
</dbReference>
<dbReference type="SUPFAM" id="SSF56672">
    <property type="entry name" value="DNA/RNA polymerases"/>
    <property type="match status" value="1"/>
</dbReference>
<evidence type="ECO:0000313" key="5">
    <source>
        <dbReference type="Proteomes" id="UP000719412"/>
    </source>
</evidence>
<dbReference type="PANTHER" id="PTHR37984:SF5">
    <property type="entry name" value="PROTEIN NYNRIN-LIKE"/>
    <property type="match status" value="1"/>
</dbReference>
<keyword evidence="1" id="KW-0863">Zinc-finger</keyword>
<dbReference type="InterPro" id="IPR036875">
    <property type="entry name" value="Znf_CCHC_sf"/>
</dbReference>
<dbReference type="GO" id="GO:0008270">
    <property type="term" value="F:zinc ion binding"/>
    <property type="evidence" value="ECO:0007669"/>
    <property type="project" value="UniProtKB-KW"/>
</dbReference>
<dbReference type="Gene3D" id="4.10.60.10">
    <property type="entry name" value="Zinc finger, CCHC-type"/>
    <property type="match status" value="2"/>
</dbReference>
<dbReference type="PANTHER" id="PTHR37984">
    <property type="entry name" value="PROTEIN CBG26694"/>
    <property type="match status" value="1"/>
</dbReference>
<dbReference type="Gene3D" id="3.10.10.10">
    <property type="entry name" value="HIV Type 1 Reverse Transcriptase, subunit A, domain 1"/>
    <property type="match status" value="1"/>
</dbReference>
<feature type="domain" description="CCHC-type" evidence="3">
    <location>
        <begin position="209"/>
        <end position="224"/>
    </location>
</feature>
<comment type="caution">
    <text evidence="4">The sequence shown here is derived from an EMBL/GenBank/DDBJ whole genome shotgun (WGS) entry which is preliminary data.</text>
</comment>
<dbReference type="InterPro" id="IPR043128">
    <property type="entry name" value="Rev_trsase/Diguanyl_cyclase"/>
</dbReference>
<evidence type="ECO:0000256" key="2">
    <source>
        <dbReference type="SAM" id="MobiDB-lite"/>
    </source>
</evidence>
<dbReference type="InterPro" id="IPR050951">
    <property type="entry name" value="Retrovirus_Pol_polyprotein"/>
</dbReference>
<keyword evidence="1" id="KW-0479">Metal-binding</keyword>
<evidence type="ECO:0000256" key="1">
    <source>
        <dbReference type="PROSITE-ProRule" id="PRU00047"/>
    </source>
</evidence>
<feature type="compositionally biased region" description="Basic and acidic residues" evidence="2">
    <location>
        <begin position="150"/>
        <end position="174"/>
    </location>
</feature>
<name>A0A8J6HQ72_TENMO</name>
<dbReference type="Gene3D" id="3.30.70.270">
    <property type="match status" value="1"/>
</dbReference>
<evidence type="ECO:0000313" key="4">
    <source>
        <dbReference type="EMBL" id="KAH0819586.1"/>
    </source>
</evidence>
<reference evidence="4" key="2">
    <citation type="submission" date="2021-08" db="EMBL/GenBank/DDBJ databases">
        <authorList>
            <person name="Eriksson T."/>
        </authorList>
    </citation>
    <scope>NUCLEOTIDE SEQUENCE</scope>
    <source>
        <strain evidence="4">Stoneville</strain>
        <tissue evidence="4">Whole head</tissue>
    </source>
</reference>
<dbReference type="InterPro" id="IPR043502">
    <property type="entry name" value="DNA/RNA_pol_sf"/>
</dbReference>
<dbReference type="SMART" id="SM00343">
    <property type="entry name" value="ZnF_C2HC"/>
    <property type="match status" value="2"/>
</dbReference>
<dbReference type="AlphaFoldDB" id="A0A8J6HQ72"/>
<reference evidence="4" key="1">
    <citation type="journal article" date="2020" name="J Insects Food Feed">
        <title>The yellow mealworm (Tenebrio molitor) genome: a resource for the emerging insects as food and feed industry.</title>
        <authorList>
            <person name="Eriksson T."/>
            <person name="Andere A."/>
            <person name="Kelstrup H."/>
            <person name="Emery V."/>
            <person name="Picard C."/>
        </authorList>
    </citation>
    <scope>NUCLEOTIDE SEQUENCE</scope>
    <source>
        <strain evidence="4">Stoneville</strain>
        <tissue evidence="4">Whole head</tissue>
    </source>
</reference>
<gene>
    <name evidence="4" type="ORF">GEV33_003205</name>
</gene>
<dbReference type="GO" id="GO:0071897">
    <property type="term" value="P:DNA biosynthetic process"/>
    <property type="evidence" value="ECO:0007669"/>
    <property type="project" value="UniProtKB-ARBA"/>
</dbReference>
<dbReference type="PROSITE" id="PS50158">
    <property type="entry name" value="ZF_CCHC"/>
    <property type="match status" value="2"/>
</dbReference>
<proteinExistence type="predicted"/>
<protein>
    <recommendedName>
        <fullName evidence="3">CCHC-type domain-containing protein</fullName>
    </recommendedName>
</protein>
<feature type="domain" description="CCHC-type" evidence="3">
    <location>
        <begin position="188"/>
        <end position="202"/>
    </location>
</feature>
<evidence type="ECO:0000259" key="3">
    <source>
        <dbReference type="PROSITE" id="PS50158"/>
    </source>
</evidence>
<dbReference type="SUPFAM" id="SSF57756">
    <property type="entry name" value="Retrovirus zinc finger-like domains"/>
    <property type="match status" value="1"/>
</dbReference>
<dbReference type="GO" id="GO:0003676">
    <property type="term" value="F:nucleic acid binding"/>
    <property type="evidence" value="ECO:0007669"/>
    <property type="project" value="InterPro"/>
</dbReference>
<dbReference type="InterPro" id="IPR001878">
    <property type="entry name" value="Znf_CCHC"/>
</dbReference>
<feature type="region of interest" description="Disordered" evidence="2">
    <location>
        <begin position="150"/>
        <end position="178"/>
    </location>
</feature>